<reference evidence="2" key="1">
    <citation type="submission" date="2020-06" db="EMBL/GenBank/DDBJ databases">
        <title>Draft genome of Bugula neritina, a colonial animal packing powerful symbionts and potential medicines.</title>
        <authorList>
            <person name="Rayko M."/>
        </authorList>
    </citation>
    <scope>NUCLEOTIDE SEQUENCE [LARGE SCALE GENOMIC DNA]</scope>
    <source>
        <strain evidence="2">Kwan_BN1</strain>
    </source>
</reference>
<comment type="caution">
    <text evidence="2">The sequence shown here is derived from an EMBL/GenBank/DDBJ whole genome shotgun (WGS) entry which is preliminary data.</text>
</comment>
<feature type="compositionally biased region" description="Low complexity" evidence="1">
    <location>
        <begin position="251"/>
        <end position="263"/>
    </location>
</feature>
<proteinExistence type="predicted"/>
<dbReference type="AlphaFoldDB" id="A0A7J7JVE4"/>
<organism evidence="2 3">
    <name type="scientific">Bugula neritina</name>
    <name type="common">Brown bryozoan</name>
    <name type="synonym">Sertularia neritina</name>
    <dbReference type="NCBI Taxonomy" id="10212"/>
    <lineage>
        <taxon>Eukaryota</taxon>
        <taxon>Metazoa</taxon>
        <taxon>Spiralia</taxon>
        <taxon>Lophotrochozoa</taxon>
        <taxon>Bryozoa</taxon>
        <taxon>Gymnolaemata</taxon>
        <taxon>Cheilostomatida</taxon>
        <taxon>Flustrina</taxon>
        <taxon>Buguloidea</taxon>
        <taxon>Bugulidae</taxon>
        <taxon>Bugula</taxon>
    </lineage>
</organism>
<name>A0A7J7JVE4_BUGNE</name>
<dbReference type="OrthoDB" id="674948at2759"/>
<evidence type="ECO:0000256" key="1">
    <source>
        <dbReference type="SAM" id="MobiDB-lite"/>
    </source>
</evidence>
<protein>
    <submittedName>
        <fullName evidence="2">Uncharacterized protein</fullName>
    </submittedName>
</protein>
<sequence length="325" mass="36252">MDNSGYTDRLSEMDESDLTTISMLQMEMDMPMAYDELEVLKSSVMNDLNDNQPNDDDFDHANLDLESCYDMSPDWLDIFDDPVLNDKMMTEASTHPVVKSEHSYSIGKMAAPAEVENSLLALRNDTLSRRITLDEHTGPTICPKLLEVDSLKSVGAQAKPRAIQTVTVTKQEPRIIVKNEPIIIEARRPPQQQSLLKPSSILLTKTIQPRTDITTTMTTLNTQRYEMMTTQQMSDDMDEGIYLNVMPLTPPGSSSDSDGGNSPRESPTPSPIRQVVFKSSHREVNPATAIYSQPVSLSLHLPHCSVLGCSLQSPLLCVFMNLYLL</sequence>
<feature type="region of interest" description="Disordered" evidence="1">
    <location>
        <begin position="245"/>
        <end position="271"/>
    </location>
</feature>
<evidence type="ECO:0000313" key="2">
    <source>
        <dbReference type="EMBL" id="KAF6029288.1"/>
    </source>
</evidence>
<dbReference type="Proteomes" id="UP000593567">
    <property type="component" value="Unassembled WGS sequence"/>
</dbReference>
<gene>
    <name evidence="2" type="ORF">EB796_012407</name>
</gene>
<keyword evidence="3" id="KW-1185">Reference proteome</keyword>
<dbReference type="EMBL" id="VXIV02001835">
    <property type="protein sequence ID" value="KAF6029288.1"/>
    <property type="molecule type" value="Genomic_DNA"/>
</dbReference>
<accession>A0A7J7JVE4</accession>
<evidence type="ECO:0000313" key="3">
    <source>
        <dbReference type="Proteomes" id="UP000593567"/>
    </source>
</evidence>